<keyword evidence="2" id="KW-0274">FAD</keyword>
<protein>
    <submittedName>
        <fullName evidence="6">FAD-binding monooxygenase</fullName>
    </submittedName>
</protein>
<keyword evidence="1" id="KW-0285">Flavoprotein</keyword>
<dbReference type="PANTHER" id="PTHR47178">
    <property type="entry name" value="MONOOXYGENASE, FAD-BINDING"/>
    <property type="match status" value="1"/>
</dbReference>
<dbReference type="SUPFAM" id="SSF51905">
    <property type="entry name" value="FAD/NAD(P)-binding domain"/>
    <property type="match status" value="1"/>
</dbReference>
<evidence type="ECO:0000256" key="1">
    <source>
        <dbReference type="ARBA" id="ARBA00022630"/>
    </source>
</evidence>
<gene>
    <name evidence="6" type="ORF">A4U53_02175</name>
</gene>
<evidence type="ECO:0000313" key="6">
    <source>
        <dbReference type="EMBL" id="OAP94042.1"/>
    </source>
</evidence>
<proteinExistence type="predicted"/>
<dbReference type="Pfam" id="PF01494">
    <property type="entry name" value="FAD_binding_3"/>
    <property type="match status" value="1"/>
</dbReference>
<comment type="caution">
    <text evidence="6">The sequence shown here is derived from an EMBL/GenBank/DDBJ whole genome shotgun (WGS) entry which is preliminary data.</text>
</comment>
<dbReference type="EMBL" id="LWBS01000220">
    <property type="protein sequence ID" value="OAP94042.1"/>
    <property type="molecule type" value="Genomic_DNA"/>
</dbReference>
<accession>A0A179BQW4</accession>
<evidence type="ECO:0000259" key="5">
    <source>
        <dbReference type="Pfam" id="PF01494"/>
    </source>
</evidence>
<dbReference type="InterPro" id="IPR036188">
    <property type="entry name" value="FAD/NAD-bd_sf"/>
</dbReference>
<evidence type="ECO:0000256" key="2">
    <source>
        <dbReference type="ARBA" id="ARBA00022827"/>
    </source>
</evidence>
<dbReference type="eggNOG" id="COG0654">
    <property type="taxonomic scope" value="Bacteria"/>
</dbReference>
<dbReference type="AlphaFoldDB" id="A0A179BQW4"/>
<organism evidence="6">
    <name type="scientific">Rhizobium leguminosarum</name>
    <dbReference type="NCBI Taxonomy" id="384"/>
    <lineage>
        <taxon>Bacteria</taxon>
        <taxon>Pseudomonadati</taxon>
        <taxon>Pseudomonadota</taxon>
        <taxon>Alphaproteobacteria</taxon>
        <taxon>Hyphomicrobiales</taxon>
        <taxon>Rhizobiaceae</taxon>
        <taxon>Rhizobium/Agrobacterium group</taxon>
        <taxon>Rhizobium</taxon>
    </lineage>
</organism>
<keyword evidence="4 6" id="KW-0503">Monooxygenase</keyword>
<dbReference type="PRINTS" id="PR00420">
    <property type="entry name" value="RNGMNOXGNASE"/>
</dbReference>
<feature type="domain" description="FAD-binding" evidence="5">
    <location>
        <begin position="279"/>
        <end position="380"/>
    </location>
</feature>
<dbReference type="GO" id="GO:0004497">
    <property type="term" value="F:monooxygenase activity"/>
    <property type="evidence" value="ECO:0007669"/>
    <property type="project" value="UniProtKB-KW"/>
</dbReference>
<keyword evidence="3" id="KW-0560">Oxidoreductase</keyword>
<dbReference type="PANTHER" id="PTHR47178:SF6">
    <property type="entry name" value="FAD-BINDING DOMAIN-CONTAINING PROTEIN"/>
    <property type="match status" value="1"/>
</dbReference>
<sequence length="432" mass="46774">MKVLIIGAGTGGLALAHLLKQAGVCIAVYERDLAPNADTGGYRVGIGPAGSRALKACIPGELYDLYVATCARSPRYFNMLTEQLGEVLSFDVDDAEPNALDGEKNVVRKTLRRVLLRGLEDDVFFGKALQGYTSNADGSVTACFQDGSLATGDVLVGADGTSSTVCKQRLPDARLEDTGIVSLGGKIPMSAETKALLSDKMFKGMSLIMAPMGFGAIIHSLEFADSRGDPGFAARWPDFVEALDEDSIGWGIWGARQNCPRDPSGLNGEQLRELGLELARDWHPHLRALILMTEPSTIYDVKVRTSVPLTLWTSSNVTLLGDAVHTMTPGRGAGANTALRDAALLGRMLVEANQGRKPLVEAIHAYEIEMLRYSTEAVQESKKQMDANDLAHRPIVGTVQLAFMRSIMRIVNAIPALKRRAFRQMMRVRGEN</sequence>
<dbReference type="Pfam" id="PF13450">
    <property type="entry name" value="NAD_binding_8"/>
    <property type="match status" value="1"/>
</dbReference>
<evidence type="ECO:0000256" key="4">
    <source>
        <dbReference type="ARBA" id="ARBA00023033"/>
    </source>
</evidence>
<name>A0A179BQW4_RHILE</name>
<dbReference type="GO" id="GO:0071949">
    <property type="term" value="F:FAD binding"/>
    <property type="evidence" value="ECO:0007669"/>
    <property type="project" value="InterPro"/>
</dbReference>
<dbReference type="InterPro" id="IPR002938">
    <property type="entry name" value="FAD-bd"/>
</dbReference>
<dbReference type="Gene3D" id="3.50.50.60">
    <property type="entry name" value="FAD/NAD(P)-binding domain"/>
    <property type="match status" value="1"/>
</dbReference>
<evidence type="ECO:0000256" key="3">
    <source>
        <dbReference type="ARBA" id="ARBA00023002"/>
    </source>
</evidence>
<reference evidence="6" key="1">
    <citation type="submission" date="2016-04" db="EMBL/GenBank/DDBJ databases">
        <title>Fast-growing isolate from the root nodules of Vavilovia formosa.</title>
        <authorList>
            <person name="Kimeklis A."/>
            <person name="Safronova V."/>
            <person name="Belimov A."/>
            <person name="Andronov E."/>
        </authorList>
    </citation>
    <scope>NUCLEOTIDE SEQUENCE [LARGE SCALE GENOMIC DNA]</scope>
    <source>
        <strain evidence="6">Vaf-46</strain>
    </source>
</reference>